<dbReference type="EMBL" id="JAUOTP010000007">
    <property type="protein sequence ID" value="MDO6415822.1"/>
    <property type="molecule type" value="Genomic_DNA"/>
</dbReference>
<reference evidence="1" key="1">
    <citation type="submission" date="2023-07" db="EMBL/GenBank/DDBJ databases">
        <authorList>
            <person name="Kim M."/>
        </authorList>
    </citation>
    <scope>NUCLEOTIDE SEQUENCE</scope>
    <source>
        <strain evidence="1">BIUV-7</strain>
    </source>
</reference>
<sequence>MNLHTRAVVAASAYAIVSKHKAAGLFDHAAGRHLKIAAECRGDRLQGYDGEREVSFGGTLPDLYDQGDKAFIAYQIEGSTVRGFDRGSTTSFVANVTAELVQLYDHKESAWFAFTVQRADPE</sequence>
<evidence type="ECO:0000313" key="2">
    <source>
        <dbReference type="Proteomes" id="UP001169764"/>
    </source>
</evidence>
<proteinExistence type="predicted"/>
<name>A0ABT8YBW7_9SPHN</name>
<organism evidence="1 2">
    <name type="scientific">Sphingomonas natans</name>
    <dbReference type="NCBI Taxonomy" id="3063330"/>
    <lineage>
        <taxon>Bacteria</taxon>
        <taxon>Pseudomonadati</taxon>
        <taxon>Pseudomonadota</taxon>
        <taxon>Alphaproteobacteria</taxon>
        <taxon>Sphingomonadales</taxon>
        <taxon>Sphingomonadaceae</taxon>
        <taxon>Sphingomonas</taxon>
    </lineage>
</organism>
<gene>
    <name evidence="1" type="ORF">Q4F19_15630</name>
</gene>
<comment type="caution">
    <text evidence="1">The sequence shown here is derived from an EMBL/GenBank/DDBJ whole genome shotgun (WGS) entry which is preliminary data.</text>
</comment>
<evidence type="ECO:0000313" key="1">
    <source>
        <dbReference type="EMBL" id="MDO6415822.1"/>
    </source>
</evidence>
<dbReference type="RefSeq" id="WP_303544329.1">
    <property type="nucleotide sequence ID" value="NZ_JAUOTP010000007.1"/>
</dbReference>
<accession>A0ABT8YBW7</accession>
<keyword evidence="2" id="KW-1185">Reference proteome</keyword>
<dbReference type="Proteomes" id="UP001169764">
    <property type="component" value="Unassembled WGS sequence"/>
</dbReference>
<protein>
    <submittedName>
        <fullName evidence="1">Uncharacterized protein</fullName>
    </submittedName>
</protein>